<feature type="non-terminal residue" evidence="1">
    <location>
        <position position="198"/>
    </location>
</feature>
<protein>
    <submittedName>
        <fullName evidence="1">Uncharacterized protein</fullName>
    </submittedName>
</protein>
<gene>
    <name evidence="1" type="ORF">Agub_g14666</name>
</gene>
<organism evidence="1 2">
    <name type="scientific">Astrephomene gubernaculifera</name>
    <dbReference type="NCBI Taxonomy" id="47775"/>
    <lineage>
        <taxon>Eukaryota</taxon>
        <taxon>Viridiplantae</taxon>
        <taxon>Chlorophyta</taxon>
        <taxon>core chlorophytes</taxon>
        <taxon>Chlorophyceae</taxon>
        <taxon>CS clade</taxon>
        <taxon>Chlamydomonadales</taxon>
        <taxon>Astrephomenaceae</taxon>
        <taxon>Astrephomene</taxon>
    </lineage>
</organism>
<evidence type="ECO:0000313" key="2">
    <source>
        <dbReference type="Proteomes" id="UP001054857"/>
    </source>
</evidence>
<dbReference type="EMBL" id="BMAR01000058">
    <property type="protein sequence ID" value="GFR52151.1"/>
    <property type="molecule type" value="Genomic_DNA"/>
</dbReference>
<sequence>VSNFTVFVQQHVLGHLWSRGYRVSSQKWEVAAAAFTHLEHVLDLATRGSLPPPLPAGEAAAAAKHPPGYLIMHDLLGGGPAYAALLHILSPGYASLTALQSQSDEVGPREEAVLAGLRVVNAALRLDVPFVEHLARMNVNNRYQPLHQKLISTGGVRQIAVLLQYVCYPDSAEIQVEAIRLALELSQRLPNLVEMLAG</sequence>
<accession>A0AAD3E1U6</accession>
<dbReference type="AlphaFoldDB" id="A0AAD3E1U6"/>
<name>A0AAD3E1U6_9CHLO</name>
<reference evidence="1 2" key="1">
    <citation type="journal article" date="2021" name="Sci. Rep.">
        <title>Genome sequencing of the multicellular alga Astrephomene provides insights into convergent evolution of germ-soma differentiation.</title>
        <authorList>
            <person name="Yamashita S."/>
            <person name="Yamamoto K."/>
            <person name="Matsuzaki R."/>
            <person name="Suzuki S."/>
            <person name="Yamaguchi H."/>
            <person name="Hirooka S."/>
            <person name="Minakuchi Y."/>
            <person name="Miyagishima S."/>
            <person name="Kawachi M."/>
            <person name="Toyoda A."/>
            <person name="Nozaki H."/>
        </authorList>
    </citation>
    <scope>NUCLEOTIDE SEQUENCE [LARGE SCALE GENOMIC DNA]</scope>
    <source>
        <strain evidence="1 2">NIES-4017</strain>
    </source>
</reference>
<evidence type="ECO:0000313" key="1">
    <source>
        <dbReference type="EMBL" id="GFR52151.1"/>
    </source>
</evidence>
<feature type="non-terminal residue" evidence="1">
    <location>
        <position position="1"/>
    </location>
</feature>
<comment type="caution">
    <text evidence="1">The sequence shown here is derived from an EMBL/GenBank/DDBJ whole genome shotgun (WGS) entry which is preliminary data.</text>
</comment>
<dbReference type="Proteomes" id="UP001054857">
    <property type="component" value="Unassembled WGS sequence"/>
</dbReference>
<keyword evidence="2" id="KW-1185">Reference proteome</keyword>
<proteinExistence type="predicted"/>